<reference evidence="2 3" key="1">
    <citation type="submission" date="2020-08" db="EMBL/GenBank/DDBJ databases">
        <title>Clostridia isolated from Swiss meat.</title>
        <authorList>
            <person name="Wambui J."/>
            <person name="Stevens M.J.A."/>
            <person name="Stephan R."/>
        </authorList>
    </citation>
    <scope>NUCLEOTIDE SEQUENCE [LARGE SCALE GENOMIC DNA]</scope>
    <source>
        <strain evidence="2 3">CM001</strain>
    </source>
</reference>
<feature type="domain" description="DUF6985" evidence="1">
    <location>
        <begin position="7"/>
        <end position="154"/>
    </location>
</feature>
<dbReference type="AlphaFoldDB" id="A0A7X0SFT6"/>
<name>A0A7X0SFT6_9CLOT</name>
<accession>A0A7X0SFT6</accession>
<sequence length="155" mass="18143">MMINDSIFGQIEYEYIWSRNSKINFLNKEVDIMLIIAGDDDGKFEDGQYEAYQVLINYWNGMQETLLKFILDYYKEKRKELGYDIEFNEHYPEIKSTKELLNYITLVGIKVPYANIYGGRSIGISFDCTWDEENGVGLRLNDEQVIEGGYQDIAI</sequence>
<gene>
    <name evidence="2" type="ORF">H7E68_19215</name>
</gene>
<dbReference type="Pfam" id="PF22481">
    <property type="entry name" value="DUF6985"/>
    <property type="match status" value="1"/>
</dbReference>
<dbReference type="Proteomes" id="UP000585258">
    <property type="component" value="Unassembled WGS sequence"/>
</dbReference>
<dbReference type="EMBL" id="JACKWY010000023">
    <property type="protein sequence ID" value="MBB6716814.1"/>
    <property type="molecule type" value="Genomic_DNA"/>
</dbReference>
<evidence type="ECO:0000313" key="3">
    <source>
        <dbReference type="Proteomes" id="UP000585258"/>
    </source>
</evidence>
<comment type="caution">
    <text evidence="2">The sequence shown here is derived from an EMBL/GenBank/DDBJ whole genome shotgun (WGS) entry which is preliminary data.</text>
</comment>
<dbReference type="InterPro" id="IPR054254">
    <property type="entry name" value="DUF6985"/>
</dbReference>
<protein>
    <submittedName>
        <fullName evidence="2">DUF2004 domain-containing protein</fullName>
    </submittedName>
</protein>
<evidence type="ECO:0000313" key="2">
    <source>
        <dbReference type="EMBL" id="MBB6716814.1"/>
    </source>
</evidence>
<evidence type="ECO:0000259" key="1">
    <source>
        <dbReference type="Pfam" id="PF22481"/>
    </source>
</evidence>
<organism evidence="2 3">
    <name type="scientific">Clostridium gasigenes</name>
    <dbReference type="NCBI Taxonomy" id="94869"/>
    <lineage>
        <taxon>Bacteria</taxon>
        <taxon>Bacillati</taxon>
        <taxon>Bacillota</taxon>
        <taxon>Clostridia</taxon>
        <taxon>Eubacteriales</taxon>
        <taxon>Clostridiaceae</taxon>
        <taxon>Clostridium</taxon>
    </lineage>
</organism>
<proteinExistence type="predicted"/>